<proteinExistence type="predicted"/>
<evidence type="ECO:0000313" key="1">
    <source>
        <dbReference type="EMBL" id="MDQ0565498.1"/>
    </source>
</evidence>
<dbReference type="Proteomes" id="UP000439914">
    <property type="component" value="Unassembled WGS sequence"/>
</dbReference>
<dbReference type="EMBL" id="WTYG01000002">
    <property type="protein sequence ID" value="MXP35491.1"/>
    <property type="molecule type" value="Genomic_DNA"/>
</dbReference>
<dbReference type="AlphaFoldDB" id="A0A6I4U8R5"/>
<dbReference type="GeneID" id="93685859"/>
<evidence type="ECO:0000313" key="2">
    <source>
        <dbReference type="EMBL" id="MXP35491.1"/>
    </source>
</evidence>
<reference evidence="1 4" key="2">
    <citation type="submission" date="2023-07" db="EMBL/GenBank/DDBJ databases">
        <title>Genomic Encyclopedia of Type Strains, Phase IV (KMG-IV): sequencing the most valuable type-strain genomes for metagenomic binning, comparative biology and taxonomic classification.</title>
        <authorList>
            <person name="Goeker M."/>
        </authorList>
    </citation>
    <scope>NUCLEOTIDE SEQUENCE [LARGE SCALE GENOMIC DNA]</scope>
    <source>
        <strain evidence="1 4">DSM 14432</strain>
    </source>
</reference>
<dbReference type="RefSeq" id="WP_160766632.1">
    <property type="nucleotide sequence ID" value="NZ_JAUSWK010000001.1"/>
</dbReference>
<evidence type="ECO:0000313" key="3">
    <source>
        <dbReference type="Proteomes" id="UP000439914"/>
    </source>
</evidence>
<keyword evidence="4" id="KW-1185">Reference proteome</keyword>
<protein>
    <recommendedName>
        <fullName evidence="5">DUF262 domain-containing protein</fullName>
    </recommendedName>
</protein>
<evidence type="ECO:0000313" key="4">
    <source>
        <dbReference type="Proteomes" id="UP001238601"/>
    </source>
</evidence>
<dbReference type="Proteomes" id="UP001238601">
    <property type="component" value="Unassembled WGS sequence"/>
</dbReference>
<dbReference type="EMBL" id="JAUSWK010000001">
    <property type="protein sequence ID" value="MDQ0565498.1"/>
    <property type="molecule type" value="Genomic_DNA"/>
</dbReference>
<name>A0A6I4U8R5_9SPHN</name>
<evidence type="ECO:0008006" key="5">
    <source>
        <dbReference type="Google" id="ProtNLM"/>
    </source>
</evidence>
<reference evidence="2 3" key="1">
    <citation type="submission" date="2019-12" db="EMBL/GenBank/DDBJ databases">
        <title>Genomic-based taxomic classification of the family Erythrobacteraceae.</title>
        <authorList>
            <person name="Xu L."/>
        </authorList>
    </citation>
    <scope>NUCLEOTIDE SEQUENCE [LARGE SCALE GENOMIC DNA]</scope>
    <source>
        <strain evidence="2 3">CGMCC 1.8703</strain>
    </source>
</reference>
<sequence>MTTMKVGDFLSIVAPAYEDKGGLEGQRPALKTKTALTIRDRLVGDLKQGAIVPPVVIGVLCLDHEKLKKIENAETLDGLIDQISELPHESVSIIDGMQRTTAFLEAGVEDGDFFSRSKQRFEFWISGNLSSLVYRMLVLNTGQVPWEIARQLETIYAQFLQKIKSEIGNDIAIFKRDDERRRRESAQYQASVIIRLFLSFASRRMEFDLKDRIAEDFARIDTIEASSHDDFLPAFIETLELLAAFDREFSRAAPSGLDKTARIQEGKAFFNSYPALVGFVNAIAVAIMDEPGFGVEWGDVRTKLSDVKKSLNLLLVKLERMNPEDLVQFLELPLLNERLMVKSGQVGRFERDFFFKAFQKAIRNAHRLESMQPCWLA</sequence>
<organism evidence="2 3">
    <name type="scientific">Qipengyuania citrea</name>
    <dbReference type="NCBI Taxonomy" id="225971"/>
    <lineage>
        <taxon>Bacteria</taxon>
        <taxon>Pseudomonadati</taxon>
        <taxon>Pseudomonadota</taxon>
        <taxon>Alphaproteobacteria</taxon>
        <taxon>Sphingomonadales</taxon>
        <taxon>Erythrobacteraceae</taxon>
        <taxon>Qipengyuania</taxon>
    </lineage>
</organism>
<accession>A0A6I4U8R5</accession>
<comment type="caution">
    <text evidence="2">The sequence shown here is derived from an EMBL/GenBank/DDBJ whole genome shotgun (WGS) entry which is preliminary data.</text>
</comment>
<gene>
    <name evidence="2" type="ORF">GRI55_06855</name>
    <name evidence="1" type="ORF">QOZ97_001008</name>
</gene>